<reference evidence="3" key="1">
    <citation type="submission" date="2015-01" db="EMBL/GenBank/DDBJ databases">
        <authorList>
            <person name="Aksoy S."/>
            <person name="Warren W."/>
            <person name="Wilson R.K."/>
        </authorList>
    </citation>
    <scope>NUCLEOTIDE SEQUENCE [LARGE SCALE GENOMIC DNA]</scope>
    <source>
        <strain evidence="3">IAEA</strain>
    </source>
</reference>
<reference evidence="2" key="2">
    <citation type="submission" date="2020-05" db="UniProtKB">
        <authorList>
            <consortium name="EnsemblMetazoa"/>
        </authorList>
    </citation>
    <scope>IDENTIFICATION</scope>
    <source>
        <strain evidence="2">IAEA</strain>
    </source>
</reference>
<dbReference type="STRING" id="67801.A0A1B0C542"/>
<dbReference type="PANTHER" id="PTHR13865:SF28">
    <property type="entry name" value="POLYCHAETOID, ISOFORM O"/>
    <property type="match status" value="1"/>
</dbReference>
<dbReference type="Proteomes" id="UP000092460">
    <property type="component" value="Unassembled WGS sequence"/>
</dbReference>
<dbReference type="InterPro" id="IPR036034">
    <property type="entry name" value="PDZ_sf"/>
</dbReference>
<dbReference type="GO" id="GO:0150105">
    <property type="term" value="P:protein localization to cell-cell junction"/>
    <property type="evidence" value="ECO:0007669"/>
    <property type="project" value="TreeGrafter"/>
</dbReference>
<accession>A0A1B0C542</accession>
<dbReference type="GO" id="GO:0050839">
    <property type="term" value="F:cell adhesion molecule binding"/>
    <property type="evidence" value="ECO:0007669"/>
    <property type="project" value="TreeGrafter"/>
</dbReference>
<dbReference type="AlphaFoldDB" id="A0A1B0C542"/>
<proteinExistence type="predicted"/>
<dbReference type="GO" id="GO:0098609">
    <property type="term" value="P:cell-cell adhesion"/>
    <property type="evidence" value="ECO:0007669"/>
    <property type="project" value="TreeGrafter"/>
</dbReference>
<dbReference type="GO" id="GO:0045216">
    <property type="term" value="P:cell-cell junction organization"/>
    <property type="evidence" value="ECO:0007669"/>
    <property type="project" value="TreeGrafter"/>
</dbReference>
<dbReference type="VEuPathDB" id="VectorBase:GPPI049405"/>
<evidence type="ECO:0000313" key="2">
    <source>
        <dbReference type="EnsemblMetazoa" id="GPPI049405-PA"/>
    </source>
</evidence>
<dbReference type="EMBL" id="JXJN01025819">
    <property type="status" value="NOT_ANNOTATED_CDS"/>
    <property type="molecule type" value="Genomic_DNA"/>
</dbReference>
<evidence type="ECO:0000259" key="1">
    <source>
        <dbReference type="PROSITE" id="PS50106"/>
    </source>
</evidence>
<keyword evidence="3" id="KW-1185">Reference proteome</keyword>
<dbReference type="PANTHER" id="PTHR13865">
    <property type="entry name" value="TIGHT JUNCTION PROTEIN"/>
    <property type="match status" value="1"/>
</dbReference>
<dbReference type="Gene3D" id="2.30.42.10">
    <property type="match status" value="1"/>
</dbReference>
<dbReference type="EnsemblMetazoa" id="GPPI049405-RA">
    <property type="protein sequence ID" value="GPPI049405-PA"/>
    <property type="gene ID" value="GPPI049405"/>
</dbReference>
<dbReference type="InterPro" id="IPR001478">
    <property type="entry name" value="PDZ"/>
</dbReference>
<dbReference type="Pfam" id="PF00595">
    <property type="entry name" value="PDZ"/>
    <property type="match status" value="1"/>
</dbReference>
<organism evidence="2 3">
    <name type="scientific">Glossina palpalis gambiensis</name>
    <dbReference type="NCBI Taxonomy" id="67801"/>
    <lineage>
        <taxon>Eukaryota</taxon>
        <taxon>Metazoa</taxon>
        <taxon>Ecdysozoa</taxon>
        <taxon>Arthropoda</taxon>
        <taxon>Hexapoda</taxon>
        <taxon>Insecta</taxon>
        <taxon>Pterygota</taxon>
        <taxon>Neoptera</taxon>
        <taxon>Endopterygota</taxon>
        <taxon>Diptera</taxon>
        <taxon>Brachycera</taxon>
        <taxon>Muscomorpha</taxon>
        <taxon>Hippoboscoidea</taxon>
        <taxon>Glossinidae</taxon>
        <taxon>Glossina</taxon>
    </lineage>
</organism>
<dbReference type="GO" id="GO:0005886">
    <property type="term" value="C:plasma membrane"/>
    <property type="evidence" value="ECO:0007669"/>
    <property type="project" value="TreeGrafter"/>
</dbReference>
<protein>
    <recommendedName>
        <fullName evidence="1">PDZ domain-containing protein</fullName>
    </recommendedName>
</protein>
<name>A0A1B0C542_9MUSC</name>
<feature type="domain" description="PDZ" evidence="1">
    <location>
        <begin position="23"/>
        <end position="84"/>
    </location>
</feature>
<dbReference type="EMBL" id="JXJN01025820">
    <property type="status" value="NOT_ANNOTATED_CDS"/>
    <property type="molecule type" value="Genomic_DNA"/>
</dbReference>
<sequence>MKFPDYVPNNMIVGDRTTWEYHTVSVTRVPGYGFGIAVSGGRDNPHFANGDPSIAVSDVLKGGPAEDRLQATEASNYIKQGSNLPTGLSIFFAVSDRWNITLLFMRKNWVLPQRCAHDM</sequence>
<dbReference type="PROSITE" id="PS50106">
    <property type="entry name" value="PDZ"/>
    <property type="match status" value="1"/>
</dbReference>
<evidence type="ECO:0000313" key="3">
    <source>
        <dbReference type="Proteomes" id="UP000092460"/>
    </source>
</evidence>
<dbReference type="GO" id="GO:0005923">
    <property type="term" value="C:bicellular tight junction"/>
    <property type="evidence" value="ECO:0007669"/>
    <property type="project" value="TreeGrafter"/>
</dbReference>
<dbReference type="SUPFAM" id="SSF50156">
    <property type="entry name" value="PDZ domain-like"/>
    <property type="match status" value="1"/>
</dbReference>